<proteinExistence type="predicted"/>
<dbReference type="EMBL" id="QXTE01000140">
    <property type="protein sequence ID" value="TFK04357.1"/>
    <property type="molecule type" value="Genomic_DNA"/>
</dbReference>
<name>A0A4D9E496_9SAUR</name>
<sequence>MQARKHTVDSSASSGEAICCHWSDHCAAYQCPDRTVISLPTCRSPDSSVVQSGSLLLTSGGVKKLGKWGDGLGGEGLETPPETLLKYYLNGFSSVTSPLCERNMSAPFRAQNGPARRAIVQVLCSHSRRNRFLPLWHGRSIAAG</sequence>
<protein>
    <submittedName>
        <fullName evidence="1">Trafficking kinesin-binding protein 1</fullName>
    </submittedName>
</protein>
<reference evidence="1 2" key="2">
    <citation type="submission" date="2019-04" db="EMBL/GenBank/DDBJ databases">
        <title>The genome sequence of big-headed turtle.</title>
        <authorList>
            <person name="Gong S."/>
        </authorList>
    </citation>
    <scope>NUCLEOTIDE SEQUENCE [LARGE SCALE GENOMIC DNA]</scope>
    <source>
        <strain evidence="1">DO16091913</strain>
        <tissue evidence="1">Muscle</tissue>
    </source>
</reference>
<organism evidence="1 2">
    <name type="scientific">Platysternon megacephalum</name>
    <name type="common">big-headed turtle</name>
    <dbReference type="NCBI Taxonomy" id="55544"/>
    <lineage>
        <taxon>Eukaryota</taxon>
        <taxon>Metazoa</taxon>
        <taxon>Chordata</taxon>
        <taxon>Craniata</taxon>
        <taxon>Vertebrata</taxon>
        <taxon>Euteleostomi</taxon>
        <taxon>Archelosauria</taxon>
        <taxon>Testudinata</taxon>
        <taxon>Testudines</taxon>
        <taxon>Cryptodira</taxon>
        <taxon>Durocryptodira</taxon>
        <taxon>Testudinoidea</taxon>
        <taxon>Platysternidae</taxon>
        <taxon>Platysternon</taxon>
    </lineage>
</organism>
<keyword evidence="2" id="KW-1185">Reference proteome</keyword>
<evidence type="ECO:0000313" key="1">
    <source>
        <dbReference type="EMBL" id="TFK04357.1"/>
    </source>
</evidence>
<comment type="caution">
    <text evidence="1">The sequence shown here is derived from an EMBL/GenBank/DDBJ whole genome shotgun (WGS) entry which is preliminary data.</text>
</comment>
<dbReference type="AlphaFoldDB" id="A0A4D9E496"/>
<dbReference type="Proteomes" id="UP000297703">
    <property type="component" value="Unassembled WGS sequence"/>
</dbReference>
<evidence type="ECO:0000313" key="2">
    <source>
        <dbReference type="Proteomes" id="UP000297703"/>
    </source>
</evidence>
<gene>
    <name evidence="1" type="ORF">DR999_PMT13216</name>
</gene>
<accession>A0A4D9E496</accession>
<reference evidence="1 2" key="1">
    <citation type="submission" date="2019-04" db="EMBL/GenBank/DDBJ databases">
        <title>Draft genome of the big-headed turtle Platysternon megacephalum.</title>
        <authorList>
            <person name="Gong S."/>
        </authorList>
    </citation>
    <scope>NUCLEOTIDE SEQUENCE [LARGE SCALE GENOMIC DNA]</scope>
    <source>
        <strain evidence="1">DO16091913</strain>
        <tissue evidence="1">Muscle</tissue>
    </source>
</reference>